<name>A0A6A7N782_9BURK</name>
<keyword evidence="1" id="KW-0732">Signal</keyword>
<dbReference type="EMBL" id="WHUG01000010">
    <property type="protein sequence ID" value="MQA40940.1"/>
    <property type="molecule type" value="Genomic_DNA"/>
</dbReference>
<protein>
    <submittedName>
        <fullName evidence="3">PEP-CTERM sorting domain-containing protein</fullName>
    </submittedName>
</protein>
<dbReference type="AlphaFoldDB" id="A0A6A7N782"/>
<feature type="domain" description="Ice-binding protein C-terminal" evidence="2">
    <location>
        <begin position="212"/>
        <end position="235"/>
    </location>
</feature>
<keyword evidence="4" id="KW-1185">Reference proteome</keyword>
<evidence type="ECO:0000256" key="1">
    <source>
        <dbReference type="SAM" id="SignalP"/>
    </source>
</evidence>
<dbReference type="Pfam" id="PF07589">
    <property type="entry name" value="PEP-CTERM"/>
    <property type="match status" value="1"/>
</dbReference>
<gene>
    <name evidence="3" type="ORF">GEV02_22635</name>
</gene>
<evidence type="ECO:0000259" key="2">
    <source>
        <dbReference type="Pfam" id="PF07589"/>
    </source>
</evidence>
<feature type="chain" id="PRO_5025543323" evidence="1">
    <location>
        <begin position="20"/>
        <end position="239"/>
    </location>
</feature>
<sequence>MMKKIAFAVLALIAGVTNAAELYNNGPVVDATGVSVIGPDATTFGFGAQSGSGNFVADDFNVTAGKSWNVSSLSFFGYQTGAGAFSFTSATWSIVSGADVNSGTVVASGTTGVTNGGLAGYRVTDTTLNNTQRGIYKVNADIADITLGSGHYWLTWGLAGTGQSGPWQPPTSDAREGNAAQATGGGAFATLQETGSGLTVELPFAVNGTVSAVPEPETYAMMLGGLGLIGMARRRARRG</sequence>
<dbReference type="NCBIfam" id="TIGR02595">
    <property type="entry name" value="PEP_CTERM"/>
    <property type="match status" value="1"/>
</dbReference>
<proteinExistence type="predicted"/>
<feature type="signal peptide" evidence="1">
    <location>
        <begin position="1"/>
        <end position="19"/>
    </location>
</feature>
<comment type="caution">
    <text evidence="3">The sequence shown here is derived from an EMBL/GenBank/DDBJ whole genome shotgun (WGS) entry which is preliminary data.</text>
</comment>
<evidence type="ECO:0000313" key="3">
    <source>
        <dbReference type="EMBL" id="MQA40940.1"/>
    </source>
</evidence>
<accession>A0A6A7N782</accession>
<evidence type="ECO:0000313" key="4">
    <source>
        <dbReference type="Proteomes" id="UP000440498"/>
    </source>
</evidence>
<reference evidence="3 4" key="1">
    <citation type="submission" date="2019-10" db="EMBL/GenBank/DDBJ databases">
        <title>Two novel species isolated from a subtropical stream in China.</title>
        <authorList>
            <person name="Lu H."/>
        </authorList>
    </citation>
    <scope>NUCLEOTIDE SEQUENCE [LARGE SCALE GENOMIC DNA]</scope>
    <source>
        <strain evidence="3 4">FT29W</strain>
    </source>
</reference>
<dbReference type="Proteomes" id="UP000440498">
    <property type="component" value="Unassembled WGS sequence"/>
</dbReference>
<dbReference type="InterPro" id="IPR013424">
    <property type="entry name" value="Ice-binding_C"/>
</dbReference>
<organism evidence="3 4">
    <name type="scientific">Rugamonas aquatica</name>
    <dbReference type="NCBI Taxonomy" id="2743357"/>
    <lineage>
        <taxon>Bacteria</taxon>
        <taxon>Pseudomonadati</taxon>
        <taxon>Pseudomonadota</taxon>
        <taxon>Betaproteobacteria</taxon>
        <taxon>Burkholderiales</taxon>
        <taxon>Oxalobacteraceae</taxon>
        <taxon>Telluria group</taxon>
        <taxon>Rugamonas</taxon>
    </lineage>
</organism>